<protein>
    <submittedName>
        <fullName evidence="3">Uncharacterized protein</fullName>
    </submittedName>
</protein>
<accession>A0A1E5QCU1</accession>
<keyword evidence="2" id="KW-1133">Transmembrane helix</keyword>
<feature type="transmembrane region" description="Helical" evidence="2">
    <location>
        <begin position="106"/>
        <end position="128"/>
    </location>
</feature>
<reference evidence="3" key="1">
    <citation type="submission" date="2016-09" db="EMBL/GenBank/DDBJ databases">
        <title>Draft genome of thermotolerant cyanobacterium Desertifilum sp. strain IPPAS B-1220.</title>
        <authorList>
            <person name="Sinetova M.A."/>
            <person name="Bolakhan K."/>
            <person name="Zayadan B.K."/>
            <person name="Mironov K.S."/>
            <person name="Ustinova V."/>
            <person name="Kupriyanova E.V."/>
            <person name="Sidorov R.A."/>
            <person name="Skrypnik A.N."/>
            <person name="Gogoleva N.E."/>
            <person name="Gogolev Y.V."/>
            <person name="Los D.A."/>
        </authorList>
    </citation>
    <scope>NUCLEOTIDE SEQUENCE [LARGE SCALE GENOMIC DNA]</scope>
    <source>
        <strain evidence="3">IPPAS B-1220</strain>
    </source>
</reference>
<sequence length="1054" mass="117288">MFQSAAIALRLIGGSMPFAQTAPVIDPTITPRPEDAALVFSGPQIFAALISGLVLAFAFQLLLTNLGVGAALSLAGGDPDKRSSDRDRDSNKSDADLDDTLGKVGFWLGLGTLVSVSIALFVACYLAVKLSLIASPAIGAIIGLVIWGAYFSLLVWVSSTTVGSFIGSVINTATSGVQALLGTATAAIGAKTASNQVVATAEAAAAAVRRELTGAIDPEGLREQVEDYIQAIRPPELDLRQIRSEFDKILGDVDLKDIAQGEALQKIDRQAFVDLVSARTDLSKRDIDRVVDQLEDAWNQTVKQAPKRDAMAELVDYLKSAAPGQIVSDQVSSKLDELIGELRSNGSGEGSKDSEEMGMMAQAQQMGLNALMGLVLGRTDFSDLDVAKIVEQIKQARDRVTDQADRVAVEVSGQHIVPYNTIRTDIENYLLNAYPWQLKPAILEQEFREVLYDPQADPSAIRSELEPIRRQEFVDLLTQKGLFTQAQIQAIASQLETIRRSVLYTVRTAEEQEKAAELRIRLETYLRHTPKLRLLSPEDNQRSVQALLEDSDSDYEQLQGRLAQYDRATLATLLASREDLSIEEKDAILTQLIEIRDRVLFESQRLDEQVKAQLTTTQQKVADYLRHTGKSELDPAGIERDLKVLLQDPALGADLLRGRLSQFDRDTLVQLLAQRQDLSEAEINQVLDQAEGVWDNVIHAPQILTTKAKEQYDDATSAIADYLRSTGKSELNPTGIQRDLNLLVNNPQAGAIAIRNRLAQMDRDTLVKLLTQRGDLTEAEVNRTIDQLQQSIRTLVRTPRRLATRTQRQLYDFQTSIEQYLANTEKEELNPRGIKRDLSLLMHDPRVGIESLTDRLKQFDRATLVALLSQRQDISEQEANQFVDQILSVRDQFVDQIRAIQHRIQDAIDHVFVRIRTYLNSLDRPELNYDGIMRDVRKLFDDPQSGFDALRDRLSHFNRDTLVAVLSSREDISQADANRIVDRIEMARTSVLQRAERIQLETQRRLEEVKLQAQRQVEETRKAAASAAWWLFGTATVSAGLSALAGFLGVIRAF</sequence>
<dbReference type="OrthoDB" id="415154at2"/>
<organism evidence="3">
    <name type="scientific">Desertifilum tharense IPPAS B-1220</name>
    <dbReference type="NCBI Taxonomy" id="1781255"/>
    <lineage>
        <taxon>Bacteria</taxon>
        <taxon>Bacillati</taxon>
        <taxon>Cyanobacteriota</taxon>
        <taxon>Cyanophyceae</taxon>
        <taxon>Desertifilales</taxon>
        <taxon>Desertifilaceae</taxon>
        <taxon>Desertifilum</taxon>
    </lineage>
</organism>
<evidence type="ECO:0000256" key="1">
    <source>
        <dbReference type="SAM" id="Coils"/>
    </source>
</evidence>
<feature type="transmembrane region" description="Helical" evidence="2">
    <location>
        <begin position="134"/>
        <end position="157"/>
    </location>
</feature>
<gene>
    <name evidence="3" type="ORF">BH720_24690</name>
</gene>
<dbReference type="STRING" id="1781255.BH720_24690"/>
<feature type="transmembrane region" description="Helical" evidence="2">
    <location>
        <begin position="1027"/>
        <end position="1051"/>
    </location>
</feature>
<dbReference type="AlphaFoldDB" id="A0A1E5QCU1"/>
<evidence type="ECO:0000313" key="3">
    <source>
        <dbReference type="EMBL" id="OEJ72490.1"/>
    </source>
</evidence>
<feature type="transmembrane region" description="Helical" evidence="2">
    <location>
        <begin position="45"/>
        <end position="74"/>
    </location>
</feature>
<keyword evidence="1" id="KW-0175">Coiled coil</keyword>
<comment type="caution">
    <text evidence="3">The sequence shown here is derived from an EMBL/GenBank/DDBJ whole genome shotgun (WGS) entry which is preliminary data.</text>
</comment>
<feature type="coiled-coil region" evidence="1">
    <location>
        <begin position="992"/>
        <end position="1023"/>
    </location>
</feature>
<keyword evidence="2" id="KW-0472">Membrane</keyword>
<dbReference type="RefSeq" id="WP_069969895.1">
    <property type="nucleotide sequence ID" value="NZ_CM124774.1"/>
</dbReference>
<name>A0A1E5QCU1_9CYAN</name>
<proteinExistence type="predicted"/>
<keyword evidence="2" id="KW-0812">Transmembrane</keyword>
<dbReference type="EMBL" id="MJGC01000126">
    <property type="protein sequence ID" value="OEJ72490.1"/>
    <property type="molecule type" value="Genomic_DNA"/>
</dbReference>
<evidence type="ECO:0000256" key="2">
    <source>
        <dbReference type="SAM" id="Phobius"/>
    </source>
</evidence>